<accession>A0AAW6PG40</accession>
<gene>
    <name evidence="1" type="ORF">P3W55_28040</name>
</gene>
<protein>
    <submittedName>
        <fullName evidence="1">Uncharacterized protein</fullName>
    </submittedName>
</protein>
<evidence type="ECO:0000313" key="2">
    <source>
        <dbReference type="Proteomes" id="UP001220662"/>
    </source>
</evidence>
<name>A0AAW6PG40_9PSED</name>
<sequence>MISVVRVVEKCEALLSRLVDSSKLLPEYVFKIKKGGANIVEREVLYEDDFLRDLFSISRGLGATKIFFCFVLVLEDGGHEVSGVIDMDVLDDASKYLDVLVSSYEKHIFEGGRARVIAFSDTADWALYIEILEEFGVFVWMEGLNGILNKLRGDYFVGREYLERQIRRGGFKKDYMERLLSVYESKVE</sequence>
<comment type="caution">
    <text evidence="1">The sequence shown here is derived from an EMBL/GenBank/DDBJ whole genome shotgun (WGS) entry which is preliminary data.</text>
</comment>
<proteinExistence type="predicted"/>
<dbReference type="Proteomes" id="UP001220662">
    <property type="component" value="Unassembled WGS sequence"/>
</dbReference>
<organism evidence="1 2">
    <name type="scientific">Pseudomonas citronellolis</name>
    <dbReference type="NCBI Taxonomy" id="53408"/>
    <lineage>
        <taxon>Bacteria</taxon>
        <taxon>Pseudomonadati</taxon>
        <taxon>Pseudomonadota</taxon>
        <taxon>Gammaproteobacteria</taxon>
        <taxon>Pseudomonadales</taxon>
        <taxon>Pseudomonadaceae</taxon>
        <taxon>Pseudomonas</taxon>
    </lineage>
</organism>
<dbReference type="RefSeq" id="WP_276216027.1">
    <property type="nucleotide sequence ID" value="NZ_JARJLR010000468.1"/>
</dbReference>
<dbReference type="AlphaFoldDB" id="A0AAW6PG40"/>
<dbReference type="EMBL" id="JARJLR010000468">
    <property type="protein sequence ID" value="MDF3845575.1"/>
    <property type="molecule type" value="Genomic_DNA"/>
</dbReference>
<reference evidence="1" key="1">
    <citation type="submission" date="2023-03" db="EMBL/GenBank/DDBJ databases">
        <title>Draft assemblies of triclosan tolerant bacteria isolated from returned activated sludge.</title>
        <authorList>
            <person name="Van Hamelsveld S."/>
        </authorList>
    </citation>
    <scope>NUCLEOTIDE SEQUENCE</scope>
    <source>
        <strain evidence="1">GW210015_S63</strain>
    </source>
</reference>
<evidence type="ECO:0000313" key="1">
    <source>
        <dbReference type="EMBL" id="MDF3845575.1"/>
    </source>
</evidence>